<dbReference type="InterPro" id="IPR013324">
    <property type="entry name" value="RNA_pol_sigma_r3/r4-like"/>
</dbReference>
<dbReference type="Gene3D" id="1.10.10.10">
    <property type="entry name" value="Winged helix-like DNA-binding domain superfamily/Winged helix DNA-binding domain"/>
    <property type="match status" value="1"/>
</dbReference>
<dbReference type="SUPFAM" id="SSF88659">
    <property type="entry name" value="Sigma3 and sigma4 domains of RNA polymerase sigma factors"/>
    <property type="match status" value="1"/>
</dbReference>
<evidence type="ECO:0000313" key="4">
    <source>
        <dbReference type="Proteomes" id="UP000290921"/>
    </source>
</evidence>
<sequence>MTLNRLPLKLQKAFIELQELYQLEKEYKENILDDTVFTDYKIIKLVKLHDKTRSIRRAIERYLTDIEQNIILQRYVLKMPIKEIMERTGYSKRSVLYHLSSSIEILNKHISMTRDKNKLYLRY</sequence>
<dbReference type="RefSeq" id="WP_023439102.1">
    <property type="nucleotide sequence ID" value="NZ_CASHSW010000027.1"/>
</dbReference>
<accession>A0A4Q0VC37</accession>
<evidence type="ECO:0008006" key="5">
    <source>
        <dbReference type="Google" id="ProtNLM"/>
    </source>
</evidence>
<protein>
    <recommendedName>
        <fullName evidence="5">Sigma-70 family RNA polymerase sigma factor</fullName>
    </recommendedName>
</protein>
<proteinExistence type="predicted"/>
<evidence type="ECO:0000313" key="3">
    <source>
        <dbReference type="Proteomes" id="UP000290273"/>
    </source>
</evidence>
<name>A0A4Q0VC37_CLOTA</name>
<dbReference type="InterPro" id="IPR036388">
    <property type="entry name" value="WH-like_DNA-bd_sf"/>
</dbReference>
<reference evidence="3 4" key="1">
    <citation type="submission" date="2018-06" db="EMBL/GenBank/DDBJ databases">
        <title>Genome conservation of Clostridium tetani.</title>
        <authorList>
            <person name="Bruggemann H."/>
            <person name="Popoff M.R."/>
        </authorList>
    </citation>
    <scope>NUCLEOTIDE SEQUENCE [LARGE SCALE GENOMIC DNA]</scope>
    <source>
        <strain evidence="1 4">2017.061</strain>
        <strain evidence="2 3">63.05</strain>
    </source>
</reference>
<dbReference type="Proteomes" id="UP000290921">
    <property type="component" value="Unassembled WGS sequence"/>
</dbReference>
<dbReference type="AlphaFoldDB" id="A0A4Q0VC37"/>
<dbReference type="EMBL" id="QMAU01000036">
    <property type="protein sequence ID" value="RXI55918.1"/>
    <property type="molecule type" value="Genomic_DNA"/>
</dbReference>
<dbReference type="Proteomes" id="UP000290273">
    <property type="component" value="Unassembled WGS sequence"/>
</dbReference>
<organism evidence="1 4">
    <name type="scientific">Clostridium tetani</name>
    <dbReference type="NCBI Taxonomy" id="1513"/>
    <lineage>
        <taxon>Bacteria</taxon>
        <taxon>Bacillati</taxon>
        <taxon>Bacillota</taxon>
        <taxon>Clostridia</taxon>
        <taxon>Eubacteriales</taxon>
        <taxon>Clostridiaceae</taxon>
        <taxon>Clostridium</taxon>
    </lineage>
</organism>
<evidence type="ECO:0000313" key="2">
    <source>
        <dbReference type="EMBL" id="RXI55918.1"/>
    </source>
</evidence>
<comment type="caution">
    <text evidence="1">The sequence shown here is derived from an EMBL/GenBank/DDBJ whole genome shotgun (WGS) entry which is preliminary data.</text>
</comment>
<dbReference type="EMBL" id="QMAP01000005">
    <property type="protein sequence ID" value="RXI49123.1"/>
    <property type="molecule type" value="Genomic_DNA"/>
</dbReference>
<gene>
    <name evidence="1" type="ORF">DP130_06855</name>
    <name evidence="2" type="ORF">DP131_07685</name>
</gene>
<evidence type="ECO:0000313" key="1">
    <source>
        <dbReference type="EMBL" id="RXI49123.1"/>
    </source>
</evidence>